<dbReference type="FunFam" id="1.10.472.10:FF:000060">
    <property type="entry name" value="D6-type cyclin"/>
    <property type="match status" value="1"/>
</dbReference>
<dbReference type="Proteomes" id="UP001153555">
    <property type="component" value="Unassembled WGS sequence"/>
</dbReference>
<dbReference type="AlphaFoldDB" id="A0A9N7MDY9"/>
<dbReference type="PROSITE" id="PS00292">
    <property type="entry name" value="CYCLINS"/>
    <property type="match status" value="1"/>
</dbReference>
<sequence>MAVEQNPQKSLLDSLYCEEEEAKWGEIEDDEAQIAIKNQSFFINNTTTNMNENDENHLCLFPLLLLEQDLSWDDGELEALFVKERETRLPEPDPTTGLLSLTLSTARKEAVEWVLKVNARYGFSPLTAVLAVNYLDRFLFGVGFQSEKPWTAHLLAVACLSLAAKVEETHVPLLLDLQVEDAKYYFEAKTVQRMELLVLSGLKWRMNPVTPLSFLDHVIRRLGLKTHVHWEFLRSCEDLLLSLVPDPRFSCYLPSVLATATMLHVIHQVKPCSAFVYENQLLGVLKINKEELDECYELMISNRNPLKRRFGDSLILSYDDDDGSNDSWASMTSSSSLSSSSSSSSSCISSSAHEPIFKKARRIQEETMRLPSLNRVFVDPIGSPH</sequence>
<evidence type="ECO:0000259" key="7">
    <source>
        <dbReference type="SMART" id="SM00385"/>
    </source>
</evidence>
<dbReference type="PANTHER" id="PTHR10177">
    <property type="entry name" value="CYCLINS"/>
    <property type="match status" value="1"/>
</dbReference>
<accession>A0A9N7MDY9</accession>
<dbReference type="FunFam" id="1.10.472.10:FF:000070">
    <property type="entry name" value="CYCLIN D32"/>
    <property type="match status" value="1"/>
</dbReference>
<evidence type="ECO:0000256" key="4">
    <source>
        <dbReference type="ARBA" id="ARBA00023306"/>
    </source>
</evidence>
<dbReference type="Gene3D" id="1.10.472.10">
    <property type="entry name" value="Cyclin-like"/>
    <property type="match status" value="2"/>
</dbReference>
<evidence type="ECO:0000256" key="3">
    <source>
        <dbReference type="ARBA" id="ARBA00023127"/>
    </source>
</evidence>
<comment type="caution">
    <text evidence="9">The sequence shown here is derived from an EMBL/GenBank/DDBJ whole genome shotgun (WGS) entry which is preliminary data.</text>
</comment>
<organism evidence="9 10">
    <name type="scientific">Striga hermonthica</name>
    <name type="common">Purple witchweed</name>
    <name type="synonym">Buchnera hermonthica</name>
    <dbReference type="NCBI Taxonomy" id="68872"/>
    <lineage>
        <taxon>Eukaryota</taxon>
        <taxon>Viridiplantae</taxon>
        <taxon>Streptophyta</taxon>
        <taxon>Embryophyta</taxon>
        <taxon>Tracheophyta</taxon>
        <taxon>Spermatophyta</taxon>
        <taxon>Magnoliopsida</taxon>
        <taxon>eudicotyledons</taxon>
        <taxon>Gunneridae</taxon>
        <taxon>Pentapetalae</taxon>
        <taxon>asterids</taxon>
        <taxon>lamiids</taxon>
        <taxon>Lamiales</taxon>
        <taxon>Orobanchaceae</taxon>
        <taxon>Buchnereae</taxon>
        <taxon>Striga</taxon>
    </lineage>
</organism>
<dbReference type="SMART" id="SM01332">
    <property type="entry name" value="Cyclin_C"/>
    <property type="match status" value="1"/>
</dbReference>
<dbReference type="InterPro" id="IPR039361">
    <property type="entry name" value="Cyclin"/>
</dbReference>
<feature type="domain" description="Cyclin C-terminal" evidence="8">
    <location>
        <begin position="209"/>
        <end position="356"/>
    </location>
</feature>
<dbReference type="InterPro" id="IPR013763">
    <property type="entry name" value="Cyclin-like_dom"/>
</dbReference>
<dbReference type="EMBL" id="CACSLK010001140">
    <property type="protein sequence ID" value="CAA0807500.1"/>
    <property type="molecule type" value="Genomic_DNA"/>
</dbReference>
<evidence type="ECO:0000256" key="5">
    <source>
        <dbReference type="RuleBase" id="RU000383"/>
    </source>
</evidence>
<dbReference type="OrthoDB" id="890224at2759"/>
<dbReference type="SMART" id="SM00385">
    <property type="entry name" value="CYCLIN"/>
    <property type="match status" value="1"/>
</dbReference>
<keyword evidence="3 5" id="KW-0195">Cyclin</keyword>
<comment type="similarity">
    <text evidence="1">Belongs to the cyclin family. Cyclin D subfamily.</text>
</comment>
<feature type="compositionally biased region" description="Low complexity" evidence="6">
    <location>
        <begin position="329"/>
        <end position="351"/>
    </location>
</feature>
<evidence type="ECO:0000313" key="9">
    <source>
        <dbReference type="EMBL" id="CAA0807500.1"/>
    </source>
</evidence>
<dbReference type="GO" id="GO:0010444">
    <property type="term" value="P:guard mother cell differentiation"/>
    <property type="evidence" value="ECO:0007669"/>
    <property type="project" value="UniProtKB-ARBA"/>
</dbReference>
<keyword evidence="2" id="KW-0132">Cell division</keyword>
<keyword evidence="10" id="KW-1185">Reference proteome</keyword>
<keyword evidence="4" id="KW-0131">Cell cycle</keyword>
<dbReference type="Pfam" id="PF00134">
    <property type="entry name" value="Cyclin_N"/>
    <property type="match status" value="1"/>
</dbReference>
<feature type="region of interest" description="Disordered" evidence="6">
    <location>
        <begin position="329"/>
        <end position="353"/>
    </location>
</feature>
<dbReference type="CDD" id="cd20544">
    <property type="entry name" value="CYCLIN_AtCycD-like_rpt2"/>
    <property type="match status" value="1"/>
</dbReference>
<dbReference type="SUPFAM" id="SSF47954">
    <property type="entry name" value="Cyclin-like"/>
    <property type="match status" value="2"/>
</dbReference>
<dbReference type="CDD" id="cd20543">
    <property type="entry name" value="CYCLIN_AtCycD-like_rpt1"/>
    <property type="match status" value="1"/>
</dbReference>
<dbReference type="InterPro" id="IPR048258">
    <property type="entry name" value="Cyclins_cyclin-box"/>
</dbReference>
<dbReference type="GO" id="GO:0048316">
    <property type="term" value="P:seed development"/>
    <property type="evidence" value="ECO:0007669"/>
    <property type="project" value="UniProtKB-ARBA"/>
</dbReference>
<name>A0A9N7MDY9_STRHE</name>
<dbReference type="GO" id="GO:0051301">
    <property type="term" value="P:cell division"/>
    <property type="evidence" value="ECO:0007669"/>
    <property type="project" value="UniProtKB-KW"/>
</dbReference>
<evidence type="ECO:0000313" key="10">
    <source>
        <dbReference type="Proteomes" id="UP001153555"/>
    </source>
</evidence>
<proteinExistence type="inferred from homology"/>
<evidence type="ECO:0000256" key="1">
    <source>
        <dbReference type="ARBA" id="ARBA00009065"/>
    </source>
</evidence>
<reference evidence="9" key="1">
    <citation type="submission" date="2019-12" db="EMBL/GenBank/DDBJ databases">
        <authorList>
            <person name="Scholes J."/>
        </authorList>
    </citation>
    <scope>NUCLEOTIDE SEQUENCE</scope>
</reference>
<evidence type="ECO:0000256" key="6">
    <source>
        <dbReference type="SAM" id="MobiDB-lite"/>
    </source>
</evidence>
<protein>
    <submittedName>
        <fullName evidence="9">Cyclin-D3-2</fullName>
    </submittedName>
</protein>
<dbReference type="InterPro" id="IPR036915">
    <property type="entry name" value="Cyclin-like_sf"/>
</dbReference>
<dbReference type="InterPro" id="IPR004367">
    <property type="entry name" value="Cyclin_C-dom"/>
</dbReference>
<evidence type="ECO:0000259" key="8">
    <source>
        <dbReference type="SMART" id="SM01332"/>
    </source>
</evidence>
<feature type="domain" description="Cyclin-like" evidence="7">
    <location>
        <begin position="112"/>
        <end position="200"/>
    </location>
</feature>
<dbReference type="InterPro" id="IPR006671">
    <property type="entry name" value="Cyclin_N"/>
</dbReference>
<gene>
    <name evidence="9" type="ORF">SHERM_10224</name>
</gene>
<evidence type="ECO:0000256" key="2">
    <source>
        <dbReference type="ARBA" id="ARBA00022618"/>
    </source>
</evidence>
<dbReference type="Pfam" id="PF02984">
    <property type="entry name" value="Cyclin_C"/>
    <property type="match status" value="1"/>
</dbReference>